<organism evidence="1">
    <name type="scientific">Anguilla anguilla</name>
    <name type="common">European freshwater eel</name>
    <name type="synonym">Muraena anguilla</name>
    <dbReference type="NCBI Taxonomy" id="7936"/>
    <lineage>
        <taxon>Eukaryota</taxon>
        <taxon>Metazoa</taxon>
        <taxon>Chordata</taxon>
        <taxon>Craniata</taxon>
        <taxon>Vertebrata</taxon>
        <taxon>Euteleostomi</taxon>
        <taxon>Actinopterygii</taxon>
        <taxon>Neopterygii</taxon>
        <taxon>Teleostei</taxon>
        <taxon>Anguilliformes</taxon>
        <taxon>Anguillidae</taxon>
        <taxon>Anguilla</taxon>
    </lineage>
</organism>
<accession>A0A0E9U6P2</accession>
<reference evidence="1" key="2">
    <citation type="journal article" date="2015" name="Fish Shellfish Immunol.">
        <title>Early steps in the European eel (Anguilla anguilla)-Vibrio vulnificus interaction in the gills: Role of the RtxA13 toxin.</title>
        <authorList>
            <person name="Callol A."/>
            <person name="Pajuelo D."/>
            <person name="Ebbesson L."/>
            <person name="Teles M."/>
            <person name="MacKenzie S."/>
            <person name="Amaro C."/>
        </authorList>
    </citation>
    <scope>NUCLEOTIDE SEQUENCE</scope>
</reference>
<sequence>MGEQYYLSVRICTISDQHSLSGLLATFCGAAGTE</sequence>
<dbReference type="AlphaFoldDB" id="A0A0E9U6P2"/>
<evidence type="ECO:0000313" key="1">
    <source>
        <dbReference type="EMBL" id="JAH61584.1"/>
    </source>
</evidence>
<reference evidence="1" key="1">
    <citation type="submission" date="2014-11" db="EMBL/GenBank/DDBJ databases">
        <authorList>
            <person name="Amaro Gonzalez C."/>
        </authorList>
    </citation>
    <scope>NUCLEOTIDE SEQUENCE</scope>
</reference>
<proteinExistence type="predicted"/>
<protein>
    <submittedName>
        <fullName evidence="1">Uncharacterized protein</fullName>
    </submittedName>
</protein>
<name>A0A0E9U6P2_ANGAN</name>
<dbReference type="EMBL" id="GBXM01046993">
    <property type="protein sequence ID" value="JAH61584.1"/>
    <property type="molecule type" value="Transcribed_RNA"/>
</dbReference>